<evidence type="ECO:0000313" key="3">
    <source>
        <dbReference type="RefSeq" id="XP_065654492.1"/>
    </source>
</evidence>
<dbReference type="Proteomes" id="UP001652625">
    <property type="component" value="Chromosome 06"/>
</dbReference>
<dbReference type="GeneID" id="136081130"/>
<organism evidence="2 3">
    <name type="scientific">Hydra vulgaris</name>
    <name type="common">Hydra</name>
    <name type="synonym">Hydra attenuata</name>
    <dbReference type="NCBI Taxonomy" id="6087"/>
    <lineage>
        <taxon>Eukaryota</taxon>
        <taxon>Metazoa</taxon>
        <taxon>Cnidaria</taxon>
        <taxon>Hydrozoa</taxon>
        <taxon>Hydroidolina</taxon>
        <taxon>Anthoathecata</taxon>
        <taxon>Aplanulata</taxon>
        <taxon>Hydridae</taxon>
        <taxon>Hydra</taxon>
    </lineage>
</organism>
<feature type="domain" description="DDE-1" evidence="1">
    <location>
        <begin position="67"/>
        <end position="166"/>
    </location>
</feature>
<dbReference type="Pfam" id="PF03184">
    <property type="entry name" value="DDE_1"/>
    <property type="match status" value="1"/>
</dbReference>
<dbReference type="PANTHER" id="PTHR19303">
    <property type="entry name" value="TRANSPOSON"/>
    <property type="match status" value="1"/>
</dbReference>
<proteinExistence type="predicted"/>
<sequence>MTSKQKKTVLTIKEKYPALKDLEKGLTKKKCCKIPPTKTFHLKGERCAGGKLSKVRLTGLAAGNGVGEKLPMFIIGKAEKPQCFKGVKSLPCHYKYQNNFWMDSKIFTDYVRRLDAKFNAEGRKGRVALITDNCPAHPNVENFKAIELVFLPPNTTSKTQPMDQDINGEEDPFELLKENVKELRSRGLVEKDFAVEDYLNIDLDICTSEAIAITDREILDSILINDCTEVDEEIDEDSNDLPPVKPKLSEVTRAIELIECWSLFENNGVEIRQSLNLVSKMFDKHSLEAKKQSKMGDFFKKLWISLFWIVFFRRCQIYDLENVFDLMREE</sequence>
<evidence type="ECO:0000313" key="2">
    <source>
        <dbReference type="Proteomes" id="UP001652625"/>
    </source>
</evidence>
<dbReference type="RefSeq" id="XP_065654492.1">
    <property type="nucleotide sequence ID" value="XM_065798420.1"/>
</dbReference>
<name>A0ABM4BZ16_HYDVU</name>
<protein>
    <submittedName>
        <fullName evidence="3">Uncharacterized protein LOC136081130</fullName>
    </submittedName>
</protein>
<gene>
    <name evidence="3" type="primary">LOC136081130</name>
</gene>
<dbReference type="PANTHER" id="PTHR19303:SF73">
    <property type="entry name" value="PROTEIN PDC2"/>
    <property type="match status" value="1"/>
</dbReference>
<accession>A0ABM4BZ16</accession>
<keyword evidence="2" id="KW-1185">Reference proteome</keyword>
<dbReference type="InterPro" id="IPR050863">
    <property type="entry name" value="CenT-Element_Derived"/>
</dbReference>
<reference evidence="3" key="1">
    <citation type="submission" date="2025-08" db="UniProtKB">
        <authorList>
            <consortium name="RefSeq"/>
        </authorList>
    </citation>
    <scope>IDENTIFICATION</scope>
</reference>
<evidence type="ECO:0000259" key="1">
    <source>
        <dbReference type="Pfam" id="PF03184"/>
    </source>
</evidence>
<dbReference type="InterPro" id="IPR004875">
    <property type="entry name" value="DDE_SF_endonuclease_dom"/>
</dbReference>